<evidence type="ECO:0000256" key="5">
    <source>
        <dbReference type="SAM" id="MobiDB-lite"/>
    </source>
</evidence>
<keyword evidence="3 6" id="KW-1133">Transmembrane helix</keyword>
<evidence type="ECO:0000256" key="3">
    <source>
        <dbReference type="ARBA" id="ARBA00022989"/>
    </source>
</evidence>
<dbReference type="PROSITE" id="PS51380">
    <property type="entry name" value="EXS"/>
    <property type="match status" value="1"/>
</dbReference>
<feature type="transmembrane region" description="Helical" evidence="6">
    <location>
        <begin position="87"/>
        <end position="105"/>
    </location>
</feature>
<dbReference type="STRING" id="13706.A0A1X2HPL1"/>
<keyword evidence="9" id="KW-1185">Reference proteome</keyword>
<evidence type="ECO:0000259" key="7">
    <source>
        <dbReference type="PROSITE" id="PS51380"/>
    </source>
</evidence>
<evidence type="ECO:0000256" key="1">
    <source>
        <dbReference type="ARBA" id="ARBA00004141"/>
    </source>
</evidence>
<dbReference type="AlphaFoldDB" id="A0A1X2HPL1"/>
<dbReference type="GO" id="GO:0005794">
    <property type="term" value="C:Golgi apparatus"/>
    <property type="evidence" value="ECO:0007669"/>
    <property type="project" value="TreeGrafter"/>
</dbReference>
<feature type="transmembrane region" description="Helical" evidence="6">
    <location>
        <begin position="6"/>
        <end position="26"/>
    </location>
</feature>
<accession>A0A1X2HPL1</accession>
<name>A0A1X2HPL1_SYNRA</name>
<reference evidence="8 9" key="1">
    <citation type="submission" date="2016-07" db="EMBL/GenBank/DDBJ databases">
        <title>Pervasive Adenine N6-methylation of Active Genes in Fungi.</title>
        <authorList>
            <consortium name="DOE Joint Genome Institute"/>
            <person name="Mondo S.J."/>
            <person name="Dannebaum R.O."/>
            <person name="Kuo R.C."/>
            <person name="Labutti K."/>
            <person name="Haridas S."/>
            <person name="Kuo A."/>
            <person name="Salamov A."/>
            <person name="Ahrendt S.R."/>
            <person name="Lipzen A."/>
            <person name="Sullivan W."/>
            <person name="Andreopoulos W.B."/>
            <person name="Clum A."/>
            <person name="Lindquist E."/>
            <person name="Daum C."/>
            <person name="Ramamoorthy G.K."/>
            <person name="Gryganskyi A."/>
            <person name="Culley D."/>
            <person name="Magnuson J.K."/>
            <person name="James T.Y."/>
            <person name="O'Malley M.A."/>
            <person name="Stajich J.E."/>
            <person name="Spatafora J.W."/>
            <person name="Visel A."/>
            <person name="Grigoriev I.V."/>
        </authorList>
    </citation>
    <scope>NUCLEOTIDE SEQUENCE [LARGE SCALE GENOMIC DNA]</scope>
    <source>
        <strain evidence="8 9">NRRL 2496</strain>
    </source>
</reference>
<feature type="domain" description="EXS" evidence="7">
    <location>
        <begin position="111"/>
        <end position="299"/>
    </location>
</feature>
<keyword evidence="4 6" id="KW-0472">Membrane</keyword>
<evidence type="ECO:0000256" key="6">
    <source>
        <dbReference type="SAM" id="Phobius"/>
    </source>
</evidence>
<dbReference type="OrthoDB" id="9970435at2759"/>
<dbReference type="GO" id="GO:0000822">
    <property type="term" value="F:inositol hexakisphosphate binding"/>
    <property type="evidence" value="ECO:0007669"/>
    <property type="project" value="TreeGrafter"/>
</dbReference>
<dbReference type="PANTHER" id="PTHR10783">
    <property type="entry name" value="XENOTROPIC AND POLYTROPIC RETROVIRUS RECEPTOR 1-RELATED"/>
    <property type="match status" value="1"/>
</dbReference>
<feature type="transmembrane region" description="Helical" evidence="6">
    <location>
        <begin position="218"/>
        <end position="239"/>
    </location>
</feature>
<dbReference type="InterPro" id="IPR004342">
    <property type="entry name" value="EXS_C"/>
</dbReference>
<gene>
    <name evidence="8" type="ORF">BCR43DRAFT_174544</name>
</gene>
<feature type="transmembrane region" description="Helical" evidence="6">
    <location>
        <begin position="33"/>
        <end position="51"/>
    </location>
</feature>
<dbReference type="Proteomes" id="UP000242180">
    <property type="component" value="Unassembled WGS sequence"/>
</dbReference>
<dbReference type="OMA" id="VASFIMY"/>
<feature type="compositionally biased region" description="Acidic residues" evidence="5">
    <location>
        <begin position="405"/>
        <end position="424"/>
    </location>
</feature>
<proteinExistence type="predicted"/>
<feature type="transmembrane region" description="Helical" evidence="6">
    <location>
        <begin position="154"/>
        <end position="180"/>
    </location>
</feature>
<sequence length="433" mass="49932">MQLPAFLLLVASFIMYMDFAQLFASLPSELCPLILFIILVSIMFCPFDILYGSARRWLGVALGRIFLSYCFRVEFRDFFIADELNSLAYSFWTLTFFFCSYAWHWSDLDSHCNASQMWVTPFVASLPPWWRLLQCLRRYRDSTEKVHLYNAAKYLSSIIATVITAIRPGFAVVNVIYVLLCITNSTYTSIWDIKMDWGLLHPYSRNFLLRDDLVFQKWMYYTASVIDIILRFAWLITFAQLRVNSQLLTFIMALAEAFRRLQWNVFRLENEHLNNCGQYRAIKEIPLPFALNETVKNMNPVEEGSIHLPPQAHPIPIDTTSFTTAHFDNSWMNPLTRQQSTRHSQTACESVYSGSFYGRRDFENRHDEAASKEASGINGAGPNGSAIENVLTRIRSFGNGRNEDVSDGSDTEPEEDFNDAEEGPEIDHHCHPT</sequence>
<dbReference type="InParanoid" id="A0A1X2HPL1"/>
<keyword evidence="2 6" id="KW-0812">Transmembrane</keyword>
<dbReference type="GO" id="GO:0006817">
    <property type="term" value="P:phosphate ion transport"/>
    <property type="evidence" value="ECO:0007669"/>
    <property type="project" value="TreeGrafter"/>
</dbReference>
<dbReference type="EMBL" id="MCGN01000002">
    <property type="protein sequence ID" value="ORZ01298.1"/>
    <property type="molecule type" value="Genomic_DNA"/>
</dbReference>
<organism evidence="8 9">
    <name type="scientific">Syncephalastrum racemosum</name>
    <name type="common">Filamentous fungus</name>
    <dbReference type="NCBI Taxonomy" id="13706"/>
    <lineage>
        <taxon>Eukaryota</taxon>
        <taxon>Fungi</taxon>
        <taxon>Fungi incertae sedis</taxon>
        <taxon>Mucoromycota</taxon>
        <taxon>Mucoromycotina</taxon>
        <taxon>Mucoromycetes</taxon>
        <taxon>Mucorales</taxon>
        <taxon>Syncephalastraceae</taxon>
        <taxon>Syncephalastrum</taxon>
    </lineage>
</organism>
<protein>
    <submittedName>
        <fullName evidence="8">EXS family-domain-containing protein</fullName>
    </submittedName>
</protein>
<dbReference type="GO" id="GO:0016036">
    <property type="term" value="P:cellular response to phosphate starvation"/>
    <property type="evidence" value="ECO:0007669"/>
    <property type="project" value="TreeGrafter"/>
</dbReference>
<feature type="region of interest" description="Disordered" evidence="5">
    <location>
        <begin position="395"/>
        <end position="433"/>
    </location>
</feature>
<dbReference type="PANTHER" id="PTHR10783:SF103">
    <property type="entry name" value="SOLUTE CARRIER FAMILY 53 MEMBER 1"/>
    <property type="match status" value="1"/>
</dbReference>
<evidence type="ECO:0000256" key="2">
    <source>
        <dbReference type="ARBA" id="ARBA00022692"/>
    </source>
</evidence>
<evidence type="ECO:0000313" key="8">
    <source>
        <dbReference type="EMBL" id="ORZ01298.1"/>
    </source>
</evidence>
<comment type="caution">
    <text evidence="8">The sequence shown here is derived from an EMBL/GenBank/DDBJ whole genome shotgun (WGS) entry which is preliminary data.</text>
</comment>
<evidence type="ECO:0000313" key="9">
    <source>
        <dbReference type="Proteomes" id="UP000242180"/>
    </source>
</evidence>
<dbReference type="Pfam" id="PF03124">
    <property type="entry name" value="EXS"/>
    <property type="match status" value="1"/>
</dbReference>
<comment type="subcellular location">
    <subcellularLocation>
        <location evidence="1">Membrane</location>
        <topology evidence="1">Multi-pass membrane protein</topology>
    </subcellularLocation>
</comment>
<evidence type="ECO:0000256" key="4">
    <source>
        <dbReference type="ARBA" id="ARBA00023136"/>
    </source>
</evidence>
<dbReference type="GO" id="GO:0005886">
    <property type="term" value="C:plasma membrane"/>
    <property type="evidence" value="ECO:0007669"/>
    <property type="project" value="TreeGrafter"/>
</dbReference>